<proteinExistence type="predicted"/>
<dbReference type="RefSeq" id="XP_016242218.1">
    <property type="nucleotide sequence ID" value="XM_016400135.1"/>
</dbReference>
<organism evidence="2 3">
    <name type="scientific">Cladophialophora immunda</name>
    <dbReference type="NCBI Taxonomy" id="569365"/>
    <lineage>
        <taxon>Eukaryota</taxon>
        <taxon>Fungi</taxon>
        <taxon>Dikarya</taxon>
        <taxon>Ascomycota</taxon>
        <taxon>Pezizomycotina</taxon>
        <taxon>Eurotiomycetes</taxon>
        <taxon>Chaetothyriomycetidae</taxon>
        <taxon>Chaetothyriales</taxon>
        <taxon>Herpotrichiellaceae</taxon>
        <taxon>Cladophialophora</taxon>
    </lineage>
</organism>
<name>A0A0D2AB92_9EURO</name>
<dbReference type="EMBL" id="KN847061">
    <property type="protein sequence ID" value="KIW22002.1"/>
    <property type="molecule type" value="Genomic_DNA"/>
</dbReference>
<feature type="compositionally biased region" description="Basic and acidic residues" evidence="1">
    <location>
        <begin position="126"/>
        <end position="141"/>
    </location>
</feature>
<dbReference type="HOGENOM" id="CLU_868793_0_0_1"/>
<dbReference type="Proteomes" id="UP000054466">
    <property type="component" value="Unassembled WGS sequence"/>
</dbReference>
<gene>
    <name evidence="2" type="ORF">PV07_12595</name>
</gene>
<dbReference type="GeneID" id="27351789"/>
<dbReference type="VEuPathDB" id="FungiDB:PV07_12595"/>
<feature type="region of interest" description="Disordered" evidence="1">
    <location>
        <begin position="125"/>
        <end position="159"/>
    </location>
</feature>
<dbReference type="AlphaFoldDB" id="A0A0D2AB92"/>
<feature type="compositionally biased region" description="Polar residues" evidence="1">
    <location>
        <begin position="142"/>
        <end position="159"/>
    </location>
</feature>
<keyword evidence="3" id="KW-1185">Reference proteome</keyword>
<protein>
    <submittedName>
        <fullName evidence="2">Uncharacterized protein</fullName>
    </submittedName>
</protein>
<sequence>MPSSAGKAYYPQPFDKIRSSLNTIGVFAVREGIDDSPTKDILDAVERFISNEQDDSKQCFEELLPPISRLYTQSYQQHISDVLSKTADEQPSPLISCTRPMTYEKYTSRFRTNVAFPREISSVNQRAEDDLDKQKNEDLDRPNTSVCTSSGNGLHSDASTEPSLVNGCDGIFCDHCRRWHIFDHNYHMYLETFTVYESIQSIPLERELKLDILRLVQNNIALHPSFRFQNDILMLPPAPTVTPPQMMPTPAKSTIEKLKDAQNSFVEIAAVSSNLEVYLKFMASAECHPTFGSALMPLVTPHMLRNITQKGPLFGGEEYE</sequence>
<accession>A0A0D2AB92</accession>
<evidence type="ECO:0000256" key="1">
    <source>
        <dbReference type="SAM" id="MobiDB-lite"/>
    </source>
</evidence>
<evidence type="ECO:0000313" key="2">
    <source>
        <dbReference type="EMBL" id="KIW22002.1"/>
    </source>
</evidence>
<evidence type="ECO:0000313" key="3">
    <source>
        <dbReference type="Proteomes" id="UP000054466"/>
    </source>
</evidence>
<reference evidence="2 3" key="1">
    <citation type="submission" date="2015-01" db="EMBL/GenBank/DDBJ databases">
        <title>The Genome Sequence of Cladophialophora immunda CBS83496.</title>
        <authorList>
            <consortium name="The Broad Institute Genomics Platform"/>
            <person name="Cuomo C."/>
            <person name="de Hoog S."/>
            <person name="Gorbushina A."/>
            <person name="Stielow B."/>
            <person name="Teixiera M."/>
            <person name="Abouelleil A."/>
            <person name="Chapman S.B."/>
            <person name="Priest M."/>
            <person name="Young S.K."/>
            <person name="Wortman J."/>
            <person name="Nusbaum C."/>
            <person name="Birren B."/>
        </authorList>
    </citation>
    <scope>NUCLEOTIDE SEQUENCE [LARGE SCALE GENOMIC DNA]</scope>
    <source>
        <strain evidence="2 3">CBS 83496</strain>
    </source>
</reference>